<feature type="compositionally biased region" description="Polar residues" evidence="1">
    <location>
        <begin position="36"/>
        <end position="50"/>
    </location>
</feature>
<name>A0AAP0I7H0_9MAGN</name>
<feature type="region of interest" description="Disordered" evidence="1">
    <location>
        <begin position="235"/>
        <end position="263"/>
    </location>
</feature>
<feature type="compositionally biased region" description="Low complexity" evidence="1">
    <location>
        <begin position="15"/>
        <end position="25"/>
    </location>
</feature>
<evidence type="ECO:0000313" key="2">
    <source>
        <dbReference type="EMBL" id="KAK9110074.1"/>
    </source>
</evidence>
<feature type="compositionally biased region" description="Low complexity" evidence="1">
    <location>
        <begin position="78"/>
        <end position="96"/>
    </location>
</feature>
<dbReference type="AlphaFoldDB" id="A0AAP0I7H0"/>
<dbReference type="Proteomes" id="UP001417504">
    <property type="component" value="Unassembled WGS sequence"/>
</dbReference>
<evidence type="ECO:0000256" key="1">
    <source>
        <dbReference type="SAM" id="MobiDB-lite"/>
    </source>
</evidence>
<feature type="region of interest" description="Disordered" evidence="1">
    <location>
        <begin position="1"/>
        <end position="114"/>
    </location>
</feature>
<keyword evidence="3" id="KW-1185">Reference proteome</keyword>
<dbReference type="Pfam" id="PF03004">
    <property type="entry name" value="Transposase_24"/>
    <property type="match status" value="1"/>
</dbReference>
<organism evidence="2 3">
    <name type="scientific">Stephania japonica</name>
    <dbReference type="NCBI Taxonomy" id="461633"/>
    <lineage>
        <taxon>Eukaryota</taxon>
        <taxon>Viridiplantae</taxon>
        <taxon>Streptophyta</taxon>
        <taxon>Embryophyta</taxon>
        <taxon>Tracheophyta</taxon>
        <taxon>Spermatophyta</taxon>
        <taxon>Magnoliopsida</taxon>
        <taxon>Ranunculales</taxon>
        <taxon>Menispermaceae</taxon>
        <taxon>Menispermoideae</taxon>
        <taxon>Cissampelideae</taxon>
        <taxon>Stephania</taxon>
    </lineage>
</organism>
<gene>
    <name evidence="2" type="ORF">Sjap_018134</name>
</gene>
<accession>A0AAP0I7H0</accession>
<protein>
    <recommendedName>
        <fullName evidence="4">Transposase</fullName>
    </recommendedName>
</protein>
<proteinExistence type="predicted"/>
<feature type="compositionally biased region" description="Polar residues" evidence="1">
    <location>
        <begin position="58"/>
        <end position="68"/>
    </location>
</feature>
<sequence>MSLPSLFGPDDPTTLQAYSSLLASQLPPPIAGPVTSKGSTHASPSHQQDYQHVPIASFDSSMHASPSTSHDHVEHASHSPNTSSHPSSEPSISGASRRPQRGDESARAPRHRCNDDRGTRRVFLIVKTVKEFGTFLHPSSEASKQITRVYKFDLHKDGYCWKTVPNHIKEQYFNKWATHFDWKQSDDAMVRHLYDRQIVTRYVDYVSKMVKKPTKPAHVSLEVFEHYKKMRSTPEYKAKSAQVSRNQRSKVGGPGSGPSVHGGGSISIYEHSLRLEKKLSRKLTALDLCFYLHTKDHDGVTFLDPRAEAIATAIHERTRELSQLQPDTSIDETKLYLEIVQRNDKGRRLVLAGHRQGL</sequence>
<dbReference type="EMBL" id="JBBNAE010000007">
    <property type="protein sequence ID" value="KAK9110074.1"/>
    <property type="molecule type" value="Genomic_DNA"/>
</dbReference>
<feature type="compositionally biased region" description="Gly residues" evidence="1">
    <location>
        <begin position="252"/>
        <end position="263"/>
    </location>
</feature>
<feature type="compositionally biased region" description="Basic and acidic residues" evidence="1">
    <location>
        <begin position="100"/>
        <end position="114"/>
    </location>
</feature>
<reference evidence="2 3" key="1">
    <citation type="submission" date="2024-01" db="EMBL/GenBank/DDBJ databases">
        <title>Genome assemblies of Stephania.</title>
        <authorList>
            <person name="Yang L."/>
        </authorList>
    </citation>
    <scope>NUCLEOTIDE SEQUENCE [LARGE SCALE GENOMIC DNA]</scope>
    <source>
        <strain evidence="2">QJT</strain>
        <tissue evidence="2">Leaf</tissue>
    </source>
</reference>
<evidence type="ECO:0008006" key="4">
    <source>
        <dbReference type="Google" id="ProtNLM"/>
    </source>
</evidence>
<dbReference type="InterPro" id="IPR004252">
    <property type="entry name" value="Probable_transposase_24"/>
</dbReference>
<evidence type="ECO:0000313" key="3">
    <source>
        <dbReference type="Proteomes" id="UP001417504"/>
    </source>
</evidence>
<comment type="caution">
    <text evidence="2">The sequence shown here is derived from an EMBL/GenBank/DDBJ whole genome shotgun (WGS) entry which is preliminary data.</text>
</comment>